<name>A0AAE1SNG0_9SOLA</name>
<feature type="domain" description="Reverse transcriptase Ty1/copia-type" evidence="1">
    <location>
        <begin position="12"/>
        <end position="144"/>
    </location>
</feature>
<dbReference type="SUPFAM" id="SSF56672">
    <property type="entry name" value="DNA/RNA polymerases"/>
    <property type="match status" value="1"/>
</dbReference>
<reference evidence="2" key="1">
    <citation type="submission" date="2023-12" db="EMBL/GenBank/DDBJ databases">
        <title>Genome assembly of Anisodus tanguticus.</title>
        <authorList>
            <person name="Wang Y.-J."/>
        </authorList>
    </citation>
    <scope>NUCLEOTIDE SEQUENCE</scope>
    <source>
        <strain evidence="2">KB-2021</strain>
        <tissue evidence="2">Leaf</tissue>
    </source>
</reference>
<dbReference type="Proteomes" id="UP001291623">
    <property type="component" value="Unassembled WGS sequence"/>
</dbReference>
<dbReference type="AlphaFoldDB" id="A0AAE1SNG0"/>
<sequence>MREEFNALTKQHTWDLVPKPEGVNVIRCMWIFCHKYIDIGELERYKARLVANDTNHQEGIDCGETFSPVVKPATIHTVLSIAMGKHWHIHQLDVNNVFLHGDLKEIVYMHQPPGFVHPTAPHYVCRLRKSLYGLKQAPRAWYDRFA</sequence>
<proteinExistence type="predicted"/>
<evidence type="ECO:0000313" key="3">
    <source>
        <dbReference type="Proteomes" id="UP001291623"/>
    </source>
</evidence>
<dbReference type="EMBL" id="JAVYJV010000004">
    <property type="protein sequence ID" value="KAK4372467.1"/>
    <property type="molecule type" value="Genomic_DNA"/>
</dbReference>
<dbReference type="InterPro" id="IPR043502">
    <property type="entry name" value="DNA/RNA_pol_sf"/>
</dbReference>
<accession>A0AAE1SNG0</accession>
<evidence type="ECO:0000313" key="2">
    <source>
        <dbReference type="EMBL" id="KAK4372467.1"/>
    </source>
</evidence>
<gene>
    <name evidence="2" type="ORF">RND71_007851</name>
</gene>
<evidence type="ECO:0000259" key="1">
    <source>
        <dbReference type="Pfam" id="PF07727"/>
    </source>
</evidence>
<organism evidence="2 3">
    <name type="scientific">Anisodus tanguticus</name>
    <dbReference type="NCBI Taxonomy" id="243964"/>
    <lineage>
        <taxon>Eukaryota</taxon>
        <taxon>Viridiplantae</taxon>
        <taxon>Streptophyta</taxon>
        <taxon>Embryophyta</taxon>
        <taxon>Tracheophyta</taxon>
        <taxon>Spermatophyta</taxon>
        <taxon>Magnoliopsida</taxon>
        <taxon>eudicotyledons</taxon>
        <taxon>Gunneridae</taxon>
        <taxon>Pentapetalae</taxon>
        <taxon>asterids</taxon>
        <taxon>lamiids</taxon>
        <taxon>Solanales</taxon>
        <taxon>Solanaceae</taxon>
        <taxon>Solanoideae</taxon>
        <taxon>Hyoscyameae</taxon>
        <taxon>Anisodus</taxon>
    </lineage>
</organism>
<dbReference type="InterPro" id="IPR013103">
    <property type="entry name" value="RVT_2"/>
</dbReference>
<dbReference type="Pfam" id="PF07727">
    <property type="entry name" value="RVT_2"/>
    <property type="match status" value="1"/>
</dbReference>
<protein>
    <recommendedName>
        <fullName evidence="1">Reverse transcriptase Ty1/copia-type domain-containing protein</fullName>
    </recommendedName>
</protein>
<keyword evidence="3" id="KW-1185">Reference proteome</keyword>
<comment type="caution">
    <text evidence="2">The sequence shown here is derived from an EMBL/GenBank/DDBJ whole genome shotgun (WGS) entry which is preliminary data.</text>
</comment>